<dbReference type="KEGG" id="nli:G3M70_10185"/>
<dbReference type="AlphaFoldDB" id="A0A7T0BWH6"/>
<dbReference type="PANTHER" id="PTHR33383">
    <property type="entry name" value="MEMBRANE PROTEIN INSERTION EFFICIENCY FACTOR-RELATED"/>
    <property type="match status" value="1"/>
</dbReference>
<dbReference type="Proteomes" id="UP000594688">
    <property type="component" value="Chromosome"/>
</dbReference>
<dbReference type="SMART" id="SM01234">
    <property type="entry name" value="Haemolytic"/>
    <property type="match status" value="1"/>
</dbReference>
<sequence length="70" mass="8086">MINSILKTGVRGYRYLVSPLMGPCCRFNPTCSHFALEALDRFPFWRAIPKIFLRISKCHPFHKGGYDPVN</sequence>
<dbReference type="InterPro" id="IPR002696">
    <property type="entry name" value="Membr_insert_effic_factor_YidD"/>
</dbReference>
<keyword evidence="1" id="KW-1003">Cell membrane</keyword>
<proteinExistence type="inferred from homology"/>
<name>A0A7T0BWH6_9BACT</name>
<dbReference type="GO" id="GO:0005886">
    <property type="term" value="C:plasma membrane"/>
    <property type="evidence" value="ECO:0007669"/>
    <property type="project" value="UniProtKB-SubCell"/>
</dbReference>
<reference evidence="2 3" key="1">
    <citation type="submission" date="2020-02" db="EMBL/GenBank/DDBJ databases">
        <title>Genomic and physiological characterization of two novel Nitrospinaceae genera.</title>
        <authorList>
            <person name="Mueller A.J."/>
            <person name="Jung M.-Y."/>
            <person name="Strachan C.R."/>
            <person name="Herbold C.W."/>
            <person name="Kirkegaard R.H."/>
            <person name="Daims H."/>
        </authorList>
    </citation>
    <scope>NUCLEOTIDE SEQUENCE [LARGE SCALE GENOMIC DNA]</scope>
    <source>
        <strain evidence="2">EB</strain>
    </source>
</reference>
<evidence type="ECO:0000256" key="1">
    <source>
        <dbReference type="HAMAP-Rule" id="MF_00386"/>
    </source>
</evidence>
<dbReference type="HAMAP" id="MF_00386">
    <property type="entry name" value="UPF0161_YidD"/>
    <property type="match status" value="1"/>
</dbReference>
<comment type="subcellular location">
    <subcellularLocation>
        <location evidence="1">Cell membrane</location>
        <topology evidence="1">Peripheral membrane protein</topology>
        <orientation evidence="1">Cytoplasmic side</orientation>
    </subcellularLocation>
</comment>
<dbReference type="Pfam" id="PF01809">
    <property type="entry name" value="YidD"/>
    <property type="match status" value="1"/>
</dbReference>
<dbReference type="NCBIfam" id="TIGR00278">
    <property type="entry name" value="membrane protein insertion efficiency factor YidD"/>
    <property type="match status" value="1"/>
</dbReference>
<organism evidence="2 3">
    <name type="scientific">Candidatus Nitronauta litoralis</name>
    <dbReference type="NCBI Taxonomy" id="2705533"/>
    <lineage>
        <taxon>Bacteria</taxon>
        <taxon>Pseudomonadati</taxon>
        <taxon>Nitrospinota/Tectimicrobiota group</taxon>
        <taxon>Nitrospinota</taxon>
        <taxon>Nitrospinia</taxon>
        <taxon>Nitrospinales</taxon>
        <taxon>Nitrospinaceae</taxon>
        <taxon>Candidatus Nitronauta</taxon>
    </lineage>
</organism>
<evidence type="ECO:0000313" key="2">
    <source>
        <dbReference type="EMBL" id="QPJ62218.1"/>
    </source>
</evidence>
<dbReference type="PANTHER" id="PTHR33383:SF1">
    <property type="entry name" value="MEMBRANE PROTEIN INSERTION EFFICIENCY FACTOR-RELATED"/>
    <property type="match status" value="1"/>
</dbReference>
<comment type="function">
    <text evidence="1">Could be involved in insertion of integral membrane proteins into the membrane.</text>
</comment>
<gene>
    <name evidence="2" type="primary">yidD</name>
    <name evidence="2" type="ORF">G3M70_10185</name>
</gene>
<keyword evidence="1" id="KW-0472">Membrane</keyword>
<protein>
    <recommendedName>
        <fullName evidence="1">Putative membrane protein insertion efficiency factor</fullName>
    </recommendedName>
</protein>
<evidence type="ECO:0000313" key="3">
    <source>
        <dbReference type="Proteomes" id="UP000594688"/>
    </source>
</evidence>
<dbReference type="EMBL" id="CP048685">
    <property type="protein sequence ID" value="QPJ62218.1"/>
    <property type="molecule type" value="Genomic_DNA"/>
</dbReference>
<accession>A0A7T0BWH6</accession>
<comment type="similarity">
    <text evidence="1">Belongs to the UPF0161 family.</text>
</comment>